<keyword evidence="3 9" id="KW-0813">Transport</keyword>
<dbReference type="InterPro" id="IPR000015">
    <property type="entry name" value="Fimb_usher"/>
</dbReference>
<evidence type="ECO:0000256" key="9">
    <source>
        <dbReference type="RuleBase" id="RU003884"/>
    </source>
</evidence>
<feature type="signal peptide" evidence="10">
    <location>
        <begin position="1"/>
        <end position="23"/>
    </location>
</feature>
<dbReference type="Gene3D" id="2.60.40.2610">
    <property type="entry name" value="Outer membrane usher protein FimD, plug domain"/>
    <property type="match status" value="1"/>
</dbReference>
<evidence type="ECO:0000256" key="8">
    <source>
        <dbReference type="ARBA" id="ARBA00023237"/>
    </source>
</evidence>
<name>A0A1B2M4E3_9GAMM</name>
<gene>
    <name evidence="13" type="ORF">BFG52_16110</name>
</gene>
<evidence type="ECO:0000259" key="11">
    <source>
        <dbReference type="Pfam" id="PF13953"/>
    </source>
</evidence>
<dbReference type="InterPro" id="IPR025949">
    <property type="entry name" value="PapC-like_C"/>
</dbReference>
<proteinExistence type="inferred from homology"/>
<dbReference type="Gene3D" id="3.10.20.410">
    <property type="match status" value="1"/>
</dbReference>
<dbReference type="KEGG" id="ala:BFG52_16110"/>
<dbReference type="InterPro" id="IPR037224">
    <property type="entry name" value="PapC_N_sf"/>
</dbReference>
<keyword evidence="4" id="KW-1134">Transmembrane beta strand</keyword>
<dbReference type="PROSITE" id="PS01151">
    <property type="entry name" value="FIMBRIAL_USHER"/>
    <property type="match status" value="1"/>
</dbReference>
<reference evidence="13 14" key="1">
    <citation type="submission" date="2016-08" db="EMBL/GenBank/DDBJ databases">
        <authorList>
            <person name="Seilhamer J.J."/>
        </authorList>
    </citation>
    <scope>NUCLEOTIDE SEQUENCE [LARGE SCALE GENOMIC DNA]</scope>
    <source>
        <strain evidence="13 14">BRTC-1</strain>
    </source>
</reference>
<feature type="domain" description="PapC N-terminal" evidence="12">
    <location>
        <begin position="35"/>
        <end position="181"/>
    </location>
</feature>
<dbReference type="STRING" id="1789224.BFG52_16110"/>
<feature type="chain" id="PRO_5008540045" description="Fimbrial protein" evidence="10">
    <location>
        <begin position="24"/>
        <end position="870"/>
    </location>
</feature>
<dbReference type="AlphaFoldDB" id="A0A1B2M4E3"/>
<evidence type="ECO:0000256" key="4">
    <source>
        <dbReference type="ARBA" id="ARBA00022452"/>
    </source>
</evidence>
<dbReference type="Pfam" id="PF13954">
    <property type="entry name" value="PapC_N"/>
    <property type="match status" value="1"/>
</dbReference>
<dbReference type="SUPFAM" id="SSF141729">
    <property type="entry name" value="FimD N-terminal domain-like"/>
    <property type="match status" value="1"/>
</dbReference>
<dbReference type="PANTHER" id="PTHR30451:SF20">
    <property type="entry name" value="FIMBRIAE USHER"/>
    <property type="match status" value="1"/>
</dbReference>
<evidence type="ECO:0000256" key="1">
    <source>
        <dbReference type="ARBA" id="ARBA00004571"/>
    </source>
</evidence>
<keyword evidence="9" id="KW-1029">Fimbrium biogenesis</keyword>
<evidence type="ECO:0000256" key="3">
    <source>
        <dbReference type="ARBA" id="ARBA00022448"/>
    </source>
</evidence>
<evidence type="ECO:0000259" key="12">
    <source>
        <dbReference type="Pfam" id="PF13954"/>
    </source>
</evidence>
<evidence type="ECO:0000256" key="10">
    <source>
        <dbReference type="SAM" id="SignalP"/>
    </source>
</evidence>
<dbReference type="GO" id="GO:0015473">
    <property type="term" value="F:fimbrial usher porin activity"/>
    <property type="evidence" value="ECO:0007669"/>
    <property type="project" value="InterPro"/>
</dbReference>
<keyword evidence="8 9" id="KW-0998">Cell outer membrane</keyword>
<keyword evidence="6 10" id="KW-0732">Signal</keyword>
<feature type="domain" description="PapC-like C-terminal" evidence="11">
    <location>
        <begin position="784"/>
        <end position="847"/>
    </location>
</feature>
<dbReference type="InterPro" id="IPR042186">
    <property type="entry name" value="FimD_plug_dom"/>
</dbReference>
<keyword evidence="14" id="KW-1185">Reference proteome</keyword>
<evidence type="ECO:0008006" key="15">
    <source>
        <dbReference type="Google" id="ProtNLM"/>
    </source>
</evidence>
<dbReference type="Gene3D" id="2.60.40.3110">
    <property type="match status" value="1"/>
</dbReference>
<evidence type="ECO:0000256" key="2">
    <source>
        <dbReference type="ARBA" id="ARBA00008064"/>
    </source>
</evidence>
<comment type="subcellular location">
    <subcellularLocation>
        <location evidence="1 9">Cell outer membrane</location>
        <topology evidence="1 9">Multi-pass membrane protein</topology>
    </subcellularLocation>
</comment>
<dbReference type="GO" id="GO:0009279">
    <property type="term" value="C:cell outer membrane"/>
    <property type="evidence" value="ECO:0007669"/>
    <property type="project" value="UniProtKB-SubCell"/>
</dbReference>
<keyword evidence="7 9" id="KW-0472">Membrane</keyword>
<dbReference type="InterPro" id="IPR018030">
    <property type="entry name" value="Fimbrial_membr_usher_CS"/>
</dbReference>
<dbReference type="EMBL" id="CP016895">
    <property type="protein sequence ID" value="AOA60044.1"/>
    <property type="molecule type" value="Genomic_DNA"/>
</dbReference>
<comment type="similarity">
    <text evidence="2 9">Belongs to the fimbrial export usher family.</text>
</comment>
<dbReference type="InterPro" id="IPR043142">
    <property type="entry name" value="PapC-like_C_sf"/>
</dbReference>
<evidence type="ECO:0000313" key="13">
    <source>
        <dbReference type="EMBL" id="AOA60044.1"/>
    </source>
</evidence>
<protein>
    <recommendedName>
        <fullName evidence="15">Fimbrial protein</fullName>
    </recommendedName>
</protein>
<evidence type="ECO:0000313" key="14">
    <source>
        <dbReference type="Proteomes" id="UP000093391"/>
    </source>
</evidence>
<keyword evidence="5 9" id="KW-0812">Transmembrane</keyword>
<dbReference type="Pfam" id="PF00577">
    <property type="entry name" value="Usher"/>
    <property type="match status" value="1"/>
</dbReference>
<dbReference type="Gene3D" id="2.60.40.2070">
    <property type="match status" value="1"/>
</dbReference>
<dbReference type="Pfam" id="PF13953">
    <property type="entry name" value="PapC_C"/>
    <property type="match status" value="1"/>
</dbReference>
<dbReference type="GO" id="GO:0009297">
    <property type="term" value="P:pilus assembly"/>
    <property type="evidence" value="ECO:0007669"/>
    <property type="project" value="InterPro"/>
</dbReference>
<evidence type="ECO:0000256" key="5">
    <source>
        <dbReference type="ARBA" id="ARBA00022692"/>
    </source>
</evidence>
<dbReference type="PANTHER" id="PTHR30451">
    <property type="entry name" value="OUTER MEMBRANE USHER PROTEIN"/>
    <property type="match status" value="1"/>
</dbReference>
<dbReference type="Proteomes" id="UP000093391">
    <property type="component" value="Chromosome"/>
</dbReference>
<evidence type="ECO:0000256" key="6">
    <source>
        <dbReference type="ARBA" id="ARBA00022729"/>
    </source>
</evidence>
<evidence type="ECO:0000256" key="7">
    <source>
        <dbReference type="ARBA" id="ARBA00023136"/>
    </source>
</evidence>
<sequence length="870" mass="96572">MVQPLARLFSGALLYAVGSMLYAAAPMPEEDEYIFDPNIFAGRSAGHQALLQRMSQTESVMAGPYKVDVYLNGQLLERLEVQFVQKTTQRIEPCFDEPTLRKFALAQKNIDIIQSQSQSQSQSQGCIFLADYVAGTRIEFDSGKLRLDVFIPQSELRAVPRGYVDPAMWDAGEGIFFINYAGHYYESRLIHQQQSQAAQQYRAAYLALQTGFNVGKWQYRQQSHIQYSQTMGTQWANIRRVVSRPLAGIKSVLNMGEIYSAGRFFSGMAFYGINLASEERMLPESMRGYAPVVQGIAKSNAKISIVQNQKEIYQTTVAAGPFVIQDLYPTSFNGDLLLVIEEADGELRYIKVPFAAMPESLRPGASRYHWDVGQTRQGQQPRFFSNLTYQRGVSNRSTVHVGARVARDYYATAAGAVYSTAWGAFAVNFTHSQAKLIEQPQPQHGHMLQLSYSQKIATSDTTLNMAVYRYGGQGYLDLNDVIDRPRKKTDADTVVVLPVQQRHLRYELSLNQNLAEFGLLFLSASAQKARDRQHHDVQFQLGYAKTFANGLSFNVSLLHQNIVDPYQTIRQASRTGLSLGSTGKESTLNVSLSYSLGRAKSYAAKNLGLNYSQRQHQPASYQTSLSGTLGPERTLSYSIGVQQQPYQAQPTWVANIAQRFAYVATGLHIAKSPQSWQVSSNVQGALAVHRGGITLGPYLGDSFVLVAAPGARGARVMSGQTRINRSGYALIPAITPYRYNEIILDPAGMSERVELLSQQHRVAPYAGATVKVNFATRIGYPLFIQTHLPSGEFVPLGAEVIDAAGHVLGMVGQSGQMYVRVSQREGALRVRWGDDATQQCTFAYALTAKQLEWAQDMIRLEKNCQSEGLP</sequence>
<organism evidence="13 14">
    <name type="scientific">Acinetobacter larvae</name>
    <dbReference type="NCBI Taxonomy" id="1789224"/>
    <lineage>
        <taxon>Bacteria</taxon>
        <taxon>Pseudomonadati</taxon>
        <taxon>Pseudomonadota</taxon>
        <taxon>Gammaproteobacteria</taxon>
        <taxon>Moraxellales</taxon>
        <taxon>Moraxellaceae</taxon>
        <taxon>Acinetobacter</taxon>
    </lineage>
</organism>
<dbReference type="InterPro" id="IPR025885">
    <property type="entry name" value="PapC_N"/>
</dbReference>
<accession>A0A1B2M4E3</accession>